<evidence type="ECO:0000313" key="5">
    <source>
        <dbReference type="EMBL" id="RKT01956.1"/>
    </source>
</evidence>
<dbReference type="Pfam" id="PF02518">
    <property type="entry name" value="HATPase_c"/>
    <property type="match status" value="1"/>
</dbReference>
<dbReference type="InterPro" id="IPR050640">
    <property type="entry name" value="Bact_2-comp_sensor_kinase"/>
</dbReference>
<keyword evidence="5" id="KW-0808">Transferase</keyword>
<dbReference type="AlphaFoldDB" id="A0A495SPF4"/>
<sequence>MRKIQYLFTTVFIILFSSLYFAQIPGLVNYNDEDGLNNSYTYQIRQDHKGFIWIGSDNGLYRFDGKEFKQYGKKEGLRNIEILSCMPLSNGEIFIIPFLDDFAYIKNNKIINSEINKELKKIQFTNTPGIARNKDEIYLYNSFTPKTIFVYKNGKIREAPLVPNYQKKSPMPIIGFDFDHHLTYLLSKKGEIIIYHTITKKETICPIESGSSISLFEHKGLFFSMEDKKVSIFKLENHSFKKINSYESKEVIHNIIVDKNNKLWLALENGGVLFFDHPITEKLPPPVKLMDQYVINDILVDSDNNVWFTSAKNGVFFIAEKFFRNYISLPIQNNSSHITAIAGNSEYIFLGYNESYGGIFHADRIDDIVFEKNGKTEHRGVYANDNIAIFGLSRKVFLYDIHTREKHLLKNYLLKNIVPYTDTSVLLCTPAGLTIYDFVKKSSLDISVDERVYSALPYTKDSLFIGSFKNLYKFSLRTKRKTLFLEGYYFTDLKKLKSDLYVGATNLKGLILFNHNGIIKEITEKDGLMTDKIKRVDVENENIFWASTNSGLHRIERKGNNIRINTFTQTDGLPSNVIAGCVIRKDSIYIGTSKGLGAFSIKKLLTQQKFINKKVVINSVVIGGKEYFDFNRELAGKSPGNDVILNLSFPDYTSQEKISYRYKIEGLNDHWQTSNSSKIILNAIPPGKYTFKVFGLGYNGKQSYVSSDLSFEIKPHFWQTWWFTVLMMLSAIGILSLLIILYSQKRRNEKLDALYYEKKIAELELQAIKAQINPHFIYNCLNSIQFLLYKKDYTETENYLEIFSQMIRKTLHYSEKTFMPVKDEIEYLSLYLDMEKLRLKDQFDYTISVSEKVDDSWVIPSLLIQPFVENAIKHGVSGLKDRKGHIEVSFDHTDASLCITIEDNGVGIDNKYKSSDKSNSFGVRLSQKRIETFKQLFDTNIILKINSLSEKQGTQIKLYITPYENQNTSLHH</sequence>
<feature type="domain" description="Histidine kinase/HSP90-like ATPase" evidence="2">
    <location>
        <begin position="863"/>
        <end position="931"/>
    </location>
</feature>
<comment type="caution">
    <text evidence="5">The sequence shown here is derived from an EMBL/GenBank/DDBJ whole genome shotgun (WGS) entry which is preliminary data.</text>
</comment>
<evidence type="ECO:0000259" key="2">
    <source>
        <dbReference type="Pfam" id="PF02518"/>
    </source>
</evidence>
<evidence type="ECO:0000259" key="4">
    <source>
        <dbReference type="Pfam" id="PF07495"/>
    </source>
</evidence>
<dbReference type="RefSeq" id="WP_121460826.1">
    <property type="nucleotide sequence ID" value="NZ_RBXB01000001.1"/>
</dbReference>
<dbReference type="OrthoDB" id="9809670at2"/>
<keyword evidence="6" id="KW-1185">Reference proteome</keyword>
<keyword evidence="1" id="KW-0472">Membrane</keyword>
<dbReference type="Gene3D" id="3.30.565.10">
    <property type="entry name" value="Histidine kinase-like ATPase, C-terminal domain"/>
    <property type="match status" value="1"/>
</dbReference>
<gene>
    <name evidence="5" type="ORF">BCF58_1186</name>
</gene>
<dbReference type="GO" id="GO:0016020">
    <property type="term" value="C:membrane"/>
    <property type="evidence" value="ECO:0007669"/>
    <property type="project" value="InterPro"/>
</dbReference>
<dbReference type="Gene3D" id="2.60.40.10">
    <property type="entry name" value="Immunoglobulins"/>
    <property type="match status" value="1"/>
</dbReference>
<dbReference type="InterPro" id="IPR011123">
    <property type="entry name" value="Y_Y_Y"/>
</dbReference>
<evidence type="ECO:0000313" key="6">
    <source>
        <dbReference type="Proteomes" id="UP000272428"/>
    </source>
</evidence>
<dbReference type="Pfam" id="PF07495">
    <property type="entry name" value="Y_Y_Y"/>
    <property type="match status" value="1"/>
</dbReference>
<dbReference type="InterPro" id="IPR013783">
    <property type="entry name" value="Ig-like_fold"/>
</dbReference>
<proteinExistence type="predicted"/>
<name>A0A495SPF4_9FLAO</name>
<feature type="domain" description="Signal transduction histidine kinase internal region" evidence="3">
    <location>
        <begin position="764"/>
        <end position="843"/>
    </location>
</feature>
<dbReference type="EMBL" id="RBXB01000001">
    <property type="protein sequence ID" value="RKT01956.1"/>
    <property type="molecule type" value="Genomic_DNA"/>
</dbReference>
<keyword evidence="1" id="KW-1133">Transmembrane helix</keyword>
<dbReference type="PANTHER" id="PTHR34220:SF7">
    <property type="entry name" value="SENSOR HISTIDINE KINASE YPDA"/>
    <property type="match status" value="1"/>
</dbReference>
<dbReference type="GO" id="GO:0000155">
    <property type="term" value="F:phosphorelay sensor kinase activity"/>
    <property type="evidence" value="ECO:0007669"/>
    <property type="project" value="InterPro"/>
</dbReference>
<dbReference type="InterPro" id="IPR011110">
    <property type="entry name" value="Reg_prop"/>
</dbReference>
<dbReference type="Proteomes" id="UP000272428">
    <property type="component" value="Unassembled WGS sequence"/>
</dbReference>
<evidence type="ECO:0000259" key="3">
    <source>
        <dbReference type="Pfam" id="PF06580"/>
    </source>
</evidence>
<dbReference type="SUPFAM" id="SSF82171">
    <property type="entry name" value="DPP6 N-terminal domain-like"/>
    <property type="match status" value="1"/>
</dbReference>
<dbReference type="Gene3D" id="2.130.10.10">
    <property type="entry name" value="YVTN repeat-like/Quinoprotein amine dehydrogenase"/>
    <property type="match status" value="3"/>
</dbReference>
<dbReference type="Pfam" id="PF06580">
    <property type="entry name" value="His_kinase"/>
    <property type="match status" value="1"/>
</dbReference>
<dbReference type="SUPFAM" id="SSF55874">
    <property type="entry name" value="ATPase domain of HSP90 chaperone/DNA topoisomerase II/histidine kinase"/>
    <property type="match status" value="1"/>
</dbReference>
<dbReference type="InterPro" id="IPR010559">
    <property type="entry name" value="Sig_transdc_His_kin_internal"/>
</dbReference>
<dbReference type="InterPro" id="IPR036890">
    <property type="entry name" value="HATPase_C_sf"/>
</dbReference>
<protein>
    <submittedName>
        <fullName evidence="5">Histidine kinase/DNA gyrase B/HSP90-like ATPase</fullName>
    </submittedName>
</protein>
<keyword evidence="5" id="KW-0418">Kinase</keyword>
<keyword evidence="1" id="KW-0812">Transmembrane</keyword>
<feature type="domain" description="Two component regulator three Y" evidence="4">
    <location>
        <begin position="651"/>
        <end position="714"/>
    </location>
</feature>
<evidence type="ECO:0000256" key="1">
    <source>
        <dbReference type="SAM" id="Phobius"/>
    </source>
</evidence>
<reference evidence="5 6" key="1">
    <citation type="submission" date="2018-10" db="EMBL/GenBank/DDBJ databases">
        <title>Genomic Encyclopedia of Archaeal and Bacterial Type Strains, Phase II (KMG-II): from individual species to whole genera.</title>
        <authorList>
            <person name="Goeker M."/>
        </authorList>
    </citation>
    <scope>NUCLEOTIDE SEQUENCE [LARGE SCALE GENOMIC DNA]</scope>
    <source>
        <strain evidence="5 6">DSM 14219</strain>
    </source>
</reference>
<dbReference type="PANTHER" id="PTHR34220">
    <property type="entry name" value="SENSOR HISTIDINE KINASE YPDA"/>
    <property type="match status" value="1"/>
</dbReference>
<dbReference type="Pfam" id="PF07494">
    <property type="entry name" value="Reg_prop"/>
    <property type="match status" value="1"/>
</dbReference>
<feature type="transmembrane region" description="Helical" evidence="1">
    <location>
        <begin position="721"/>
        <end position="742"/>
    </location>
</feature>
<accession>A0A495SPF4</accession>
<organism evidence="5 6">
    <name type="scientific">Chryseobacterium defluvii</name>
    <dbReference type="NCBI Taxonomy" id="160396"/>
    <lineage>
        <taxon>Bacteria</taxon>
        <taxon>Pseudomonadati</taxon>
        <taxon>Bacteroidota</taxon>
        <taxon>Flavobacteriia</taxon>
        <taxon>Flavobacteriales</taxon>
        <taxon>Weeksellaceae</taxon>
        <taxon>Chryseobacterium group</taxon>
        <taxon>Chryseobacterium</taxon>
    </lineage>
</organism>
<dbReference type="InterPro" id="IPR015943">
    <property type="entry name" value="WD40/YVTN_repeat-like_dom_sf"/>
</dbReference>
<dbReference type="InterPro" id="IPR003594">
    <property type="entry name" value="HATPase_dom"/>
</dbReference>